<dbReference type="AlphaFoldDB" id="A0A494XD58"/>
<proteinExistence type="predicted"/>
<accession>A0A494XD58</accession>
<comment type="caution">
    <text evidence="2">The sequence shown here is derived from an EMBL/GenBank/DDBJ whole genome shotgun (WGS) entry which is preliminary data.</text>
</comment>
<evidence type="ECO:0000256" key="1">
    <source>
        <dbReference type="SAM" id="Phobius"/>
    </source>
</evidence>
<dbReference type="Proteomes" id="UP000270342">
    <property type="component" value="Unassembled WGS sequence"/>
</dbReference>
<keyword evidence="3" id="KW-1185">Reference proteome</keyword>
<reference evidence="2 3" key="1">
    <citation type="submission" date="2018-10" db="EMBL/GenBank/DDBJ databases">
        <title>Robbsia sp. DHC34, isolated from soil.</title>
        <authorList>
            <person name="Gao Z.-H."/>
            <person name="Qiu L.-H."/>
        </authorList>
    </citation>
    <scope>NUCLEOTIDE SEQUENCE [LARGE SCALE GENOMIC DNA]</scope>
    <source>
        <strain evidence="2 3">DHC34</strain>
    </source>
</reference>
<protein>
    <recommendedName>
        <fullName evidence="4">DUF2474 domain-containing protein</fullName>
    </recommendedName>
</protein>
<name>A0A494XD58_9BURK</name>
<gene>
    <name evidence="2" type="ORF">D7S86_22990</name>
</gene>
<dbReference type="EMBL" id="RBZU01000012">
    <property type="protein sequence ID" value="RKP47822.1"/>
    <property type="molecule type" value="Genomic_DNA"/>
</dbReference>
<keyword evidence="1" id="KW-0812">Transmembrane</keyword>
<feature type="transmembrane region" description="Helical" evidence="1">
    <location>
        <begin position="35"/>
        <end position="56"/>
    </location>
</feature>
<evidence type="ECO:0008006" key="4">
    <source>
        <dbReference type="Google" id="ProtNLM"/>
    </source>
</evidence>
<evidence type="ECO:0000313" key="3">
    <source>
        <dbReference type="Proteomes" id="UP000270342"/>
    </source>
</evidence>
<evidence type="ECO:0000313" key="2">
    <source>
        <dbReference type="EMBL" id="RKP47822.1"/>
    </source>
</evidence>
<organism evidence="2 3">
    <name type="scientific">Pararobbsia silviterrae</name>
    <dbReference type="NCBI Taxonomy" id="1792498"/>
    <lineage>
        <taxon>Bacteria</taxon>
        <taxon>Pseudomonadati</taxon>
        <taxon>Pseudomonadota</taxon>
        <taxon>Betaproteobacteria</taxon>
        <taxon>Burkholderiales</taxon>
        <taxon>Burkholderiaceae</taxon>
        <taxon>Pararobbsia</taxon>
    </lineage>
</organism>
<keyword evidence="1" id="KW-0472">Membrane</keyword>
<keyword evidence="1" id="KW-1133">Transmembrane helix</keyword>
<sequence length="85" mass="9280">MQTFTTTEREQACAPNAALVHMSKPLATPEPRYRGLWFIGLWCAGVTVVGTVALCMHGVMHVIALHTSSVCGDPVACKHIPHLRR</sequence>